<sequence>YVTESKANISMRGLGVRDLVLKAIEGLENATGGGHENAVGGKIMIKDLEKFKENLEKLITRR</sequence>
<proteinExistence type="predicted"/>
<evidence type="ECO:0008006" key="2">
    <source>
        <dbReference type="Google" id="ProtNLM"/>
    </source>
</evidence>
<dbReference type="InterPro" id="IPR038763">
    <property type="entry name" value="DHH_sf"/>
</dbReference>
<name>X1F504_9ZZZZ</name>
<evidence type="ECO:0000313" key="1">
    <source>
        <dbReference type="EMBL" id="GAH40726.1"/>
    </source>
</evidence>
<gene>
    <name evidence="1" type="ORF">S03H2_16441</name>
</gene>
<protein>
    <recommendedName>
        <fullName evidence="2">DHHA1 domain-containing protein</fullName>
    </recommendedName>
</protein>
<feature type="non-terminal residue" evidence="1">
    <location>
        <position position="1"/>
    </location>
</feature>
<comment type="caution">
    <text evidence="1">The sequence shown here is derived from an EMBL/GenBank/DDBJ whole genome shotgun (WGS) entry which is preliminary data.</text>
</comment>
<reference evidence="1" key="1">
    <citation type="journal article" date="2014" name="Front. Microbiol.">
        <title>High frequency of phylogenetically diverse reductive dehalogenase-homologous genes in deep subseafloor sedimentary metagenomes.</title>
        <authorList>
            <person name="Kawai M."/>
            <person name="Futagami T."/>
            <person name="Toyoda A."/>
            <person name="Takaki Y."/>
            <person name="Nishi S."/>
            <person name="Hori S."/>
            <person name="Arai W."/>
            <person name="Tsubouchi T."/>
            <person name="Morono Y."/>
            <person name="Uchiyama I."/>
            <person name="Ito T."/>
            <person name="Fujiyama A."/>
            <person name="Inagaki F."/>
            <person name="Takami H."/>
        </authorList>
    </citation>
    <scope>NUCLEOTIDE SEQUENCE</scope>
    <source>
        <strain evidence="1">Expedition CK06-06</strain>
    </source>
</reference>
<dbReference type="SUPFAM" id="SSF64182">
    <property type="entry name" value="DHH phosphoesterases"/>
    <property type="match status" value="1"/>
</dbReference>
<accession>X1F504</accession>
<dbReference type="EMBL" id="BARU01008397">
    <property type="protein sequence ID" value="GAH40726.1"/>
    <property type="molecule type" value="Genomic_DNA"/>
</dbReference>
<dbReference type="AlphaFoldDB" id="X1F504"/>
<organism evidence="1">
    <name type="scientific">marine sediment metagenome</name>
    <dbReference type="NCBI Taxonomy" id="412755"/>
    <lineage>
        <taxon>unclassified sequences</taxon>
        <taxon>metagenomes</taxon>
        <taxon>ecological metagenomes</taxon>
    </lineage>
</organism>